<dbReference type="GO" id="GO:0005739">
    <property type="term" value="C:mitochondrion"/>
    <property type="evidence" value="ECO:0007669"/>
    <property type="project" value="TreeGrafter"/>
</dbReference>
<dbReference type="GO" id="GO:0019239">
    <property type="term" value="F:deaminase activity"/>
    <property type="evidence" value="ECO:0007669"/>
    <property type="project" value="TreeGrafter"/>
</dbReference>
<dbReference type="PANTHER" id="PTHR11803:SF42">
    <property type="entry name" value="MMF1"/>
    <property type="match status" value="1"/>
</dbReference>
<dbReference type="InterPro" id="IPR006175">
    <property type="entry name" value="YjgF/YER057c/UK114"/>
</dbReference>
<dbReference type="Gene3D" id="3.30.1330.40">
    <property type="entry name" value="RutC-like"/>
    <property type="match status" value="1"/>
</dbReference>
<dbReference type="GO" id="GO:0005829">
    <property type="term" value="C:cytosol"/>
    <property type="evidence" value="ECO:0007669"/>
    <property type="project" value="TreeGrafter"/>
</dbReference>
<reference evidence="1" key="2">
    <citation type="submission" date="2023-06" db="EMBL/GenBank/DDBJ databases">
        <authorList>
            <consortium name="Lawrence Berkeley National Laboratory"/>
            <person name="Haridas S."/>
            <person name="Hensen N."/>
            <person name="Bonometti L."/>
            <person name="Westerberg I."/>
            <person name="Brannstrom I.O."/>
            <person name="Guillou S."/>
            <person name="Cros-Aarteil S."/>
            <person name="Calhoun S."/>
            <person name="Kuo A."/>
            <person name="Mondo S."/>
            <person name="Pangilinan J."/>
            <person name="Riley R."/>
            <person name="Labutti K."/>
            <person name="Andreopoulos B."/>
            <person name="Lipzen A."/>
            <person name="Chen C."/>
            <person name="Yanf M."/>
            <person name="Daum C."/>
            <person name="Ng V."/>
            <person name="Clum A."/>
            <person name="Steindorff A."/>
            <person name="Ohm R."/>
            <person name="Martin F."/>
            <person name="Silar P."/>
            <person name="Natvig D."/>
            <person name="Lalanne C."/>
            <person name="Gautier V."/>
            <person name="Ament-Velasquez S.L."/>
            <person name="Kruys A."/>
            <person name="Hutchinson M.I."/>
            <person name="Powell A.J."/>
            <person name="Barry K."/>
            <person name="Miller A.N."/>
            <person name="Grigoriev I.V."/>
            <person name="Debuchy R."/>
            <person name="Gladieux P."/>
            <person name="Thoren M.H."/>
            <person name="Johannesson H."/>
        </authorList>
    </citation>
    <scope>NUCLEOTIDE SEQUENCE</scope>
    <source>
        <strain evidence="1">CBS 955.72</strain>
    </source>
</reference>
<dbReference type="Proteomes" id="UP001275084">
    <property type="component" value="Unassembled WGS sequence"/>
</dbReference>
<proteinExistence type="predicted"/>
<organism evidence="1 2">
    <name type="scientific">Lasiosphaeria hispida</name>
    <dbReference type="NCBI Taxonomy" id="260671"/>
    <lineage>
        <taxon>Eukaryota</taxon>
        <taxon>Fungi</taxon>
        <taxon>Dikarya</taxon>
        <taxon>Ascomycota</taxon>
        <taxon>Pezizomycotina</taxon>
        <taxon>Sordariomycetes</taxon>
        <taxon>Sordariomycetidae</taxon>
        <taxon>Sordariales</taxon>
        <taxon>Lasiosphaeriaceae</taxon>
        <taxon>Lasiosphaeria</taxon>
    </lineage>
</organism>
<comment type="caution">
    <text evidence="1">The sequence shown here is derived from an EMBL/GenBank/DDBJ whole genome shotgun (WGS) entry which is preliminary data.</text>
</comment>
<dbReference type="AlphaFoldDB" id="A0AAJ0HBX8"/>
<dbReference type="CDD" id="cd00448">
    <property type="entry name" value="YjgF_YER057c_UK114_family"/>
    <property type="match status" value="1"/>
</dbReference>
<dbReference type="PANTHER" id="PTHR11803">
    <property type="entry name" value="2-IMINOBUTANOATE/2-IMINOPROPANOATE DEAMINASE RIDA"/>
    <property type="match status" value="1"/>
</dbReference>
<dbReference type="EMBL" id="JAUIQD010000006">
    <property type="protein sequence ID" value="KAK3346763.1"/>
    <property type="molecule type" value="Genomic_DNA"/>
</dbReference>
<sequence length="63" mass="7024">FDPVAWEVVGDAVKDQTRQALRNISAVLEEAGSKLQNVVKVNIFLTIMGDFAAMNEAYDEFFT</sequence>
<evidence type="ECO:0000313" key="2">
    <source>
        <dbReference type="Proteomes" id="UP001275084"/>
    </source>
</evidence>
<reference evidence="1" key="1">
    <citation type="journal article" date="2023" name="Mol. Phylogenet. Evol.">
        <title>Genome-scale phylogeny and comparative genomics of the fungal order Sordariales.</title>
        <authorList>
            <person name="Hensen N."/>
            <person name="Bonometti L."/>
            <person name="Westerberg I."/>
            <person name="Brannstrom I.O."/>
            <person name="Guillou S."/>
            <person name="Cros-Aarteil S."/>
            <person name="Calhoun S."/>
            <person name="Haridas S."/>
            <person name="Kuo A."/>
            <person name="Mondo S."/>
            <person name="Pangilinan J."/>
            <person name="Riley R."/>
            <person name="LaButti K."/>
            <person name="Andreopoulos B."/>
            <person name="Lipzen A."/>
            <person name="Chen C."/>
            <person name="Yan M."/>
            <person name="Daum C."/>
            <person name="Ng V."/>
            <person name="Clum A."/>
            <person name="Steindorff A."/>
            <person name="Ohm R.A."/>
            <person name="Martin F."/>
            <person name="Silar P."/>
            <person name="Natvig D.O."/>
            <person name="Lalanne C."/>
            <person name="Gautier V."/>
            <person name="Ament-Velasquez S.L."/>
            <person name="Kruys A."/>
            <person name="Hutchinson M.I."/>
            <person name="Powell A.J."/>
            <person name="Barry K."/>
            <person name="Miller A.N."/>
            <person name="Grigoriev I.V."/>
            <person name="Debuchy R."/>
            <person name="Gladieux P."/>
            <person name="Hiltunen Thoren M."/>
            <person name="Johannesson H."/>
        </authorList>
    </citation>
    <scope>NUCLEOTIDE SEQUENCE</scope>
    <source>
        <strain evidence="1">CBS 955.72</strain>
    </source>
</reference>
<accession>A0AAJ0HBX8</accession>
<protein>
    <submittedName>
        <fullName evidence="1">Endoribonuclease L-PSP/chorismate mutase-like protein</fullName>
    </submittedName>
</protein>
<dbReference type="Pfam" id="PF01042">
    <property type="entry name" value="Ribonuc_L-PSP"/>
    <property type="match status" value="1"/>
</dbReference>
<dbReference type="SUPFAM" id="SSF55298">
    <property type="entry name" value="YjgF-like"/>
    <property type="match status" value="1"/>
</dbReference>
<name>A0AAJ0HBX8_9PEZI</name>
<keyword evidence="2" id="KW-1185">Reference proteome</keyword>
<evidence type="ECO:0000313" key="1">
    <source>
        <dbReference type="EMBL" id="KAK3346763.1"/>
    </source>
</evidence>
<dbReference type="InterPro" id="IPR035959">
    <property type="entry name" value="RutC-like_sf"/>
</dbReference>
<gene>
    <name evidence="1" type="ORF">B0T25DRAFT_460212</name>
</gene>
<feature type="non-terminal residue" evidence="1">
    <location>
        <position position="1"/>
    </location>
</feature>